<proteinExistence type="predicted"/>
<dbReference type="Proteomes" id="UP000323597">
    <property type="component" value="Chromosome A01"/>
</dbReference>
<organism evidence="1 2">
    <name type="scientific">Gossypium mustelinum</name>
    <name type="common">Cotton</name>
    <name type="synonym">Gossypium caicoense</name>
    <dbReference type="NCBI Taxonomy" id="34275"/>
    <lineage>
        <taxon>Eukaryota</taxon>
        <taxon>Viridiplantae</taxon>
        <taxon>Streptophyta</taxon>
        <taxon>Embryophyta</taxon>
        <taxon>Tracheophyta</taxon>
        <taxon>Spermatophyta</taxon>
        <taxon>Magnoliopsida</taxon>
        <taxon>eudicotyledons</taxon>
        <taxon>Gunneridae</taxon>
        <taxon>Pentapetalae</taxon>
        <taxon>rosids</taxon>
        <taxon>malvids</taxon>
        <taxon>Malvales</taxon>
        <taxon>Malvaceae</taxon>
        <taxon>Malvoideae</taxon>
        <taxon>Gossypium</taxon>
    </lineage>
</organism>
<dbReference type="EMBL" id="CM017636">
    <property type="protein sequence ID" value="TYJ49663.1"/>
    <property type="molecule type" value="Genomic_DNA"/>
</dbReference>
<protein>
    <submittedName>
        <fullName evidence="1">Uncharacterized protein</fullName>
    </submittedName>
</protein>
<sequence>MASQPRLQVLAASKNRISTLKGFPYLPVLEVCTVSL</sequence>
<gene>
    <name evidence="1" type="ORF">E1A91_A01G150400v1</name>
</gene>
<dbReference type="AlphaFoldDB" id="A0A5D3AIE4"/>
<keyword evidence="2" id="KW-1185">Reference proteome</keyword>
<evidence type="ECO:0000313" key="1">
    <source>
        <dbReference type="EMBL" id="TYJ49663.1"/>
    </source>
</evidence>
<accession>A0A5D3AIE4</accession>
<reference evidence="1 2" key="1">
    <citation type="submission" date="2019-07" db="EMBL/GenBank/DDBJ databases">
        <title>WGS assembly of Gossypium mustelinum.</title>
        <authorList>
            <person name="Chen Z.J."/>
            <person name="Sreedasyam A."/>
            <person name="Ando A."/>
            <person name="Song Q."/>
            <person name="De L."/>
            <person name="Hulse-Kemp A."/>
            <person name="Ding M."/>
            <person name="Ye W."/>
            <person name="Kirkbride R."/>
            <person name="Jenkins J."/>
            <person name="Plott C."/>
            <person name="Lovell J."/>
            <person name="Lin Y.-M."/>
            <person name="Vaughn R."/>
            <person name="Liu B."/>
            <person name="Li W."/>
            <person name="Simpson S."/>
            <person name="Scheffler B."/>
            <person name="Saski C."/>
            <person name="Grover C."/>
            <person name="Hu G."/>
            <person name="Conover J."/>
            <person name="Carlson J."/>
            <person name="Shu S."/>
            <person name="Boston L."/>
            <person name="Williams M."/>
            <person name="Peterson D."/>
            <person name="Mcgee K."/>
            <person name="Jones D."/>
            <person name="Wendel J."/>
            <person name="Stelly D."/>
            <person name="Grimwood J."/>
            <person name="Schmutz J."/>
        </authorList>
    </citation>
    <scope>NUCLEOTIDE SEQUENCE [LARGE SCALE GENOMIC DNA]</scope>
    <source>
        <strain evidence="1">1408120.09</strain>
    </source>
</reference>
<evidence type="ECO:0000313" key="2">
    <source>
        <dbReference type="Proteomes" id="UP000323597"/>
    </source>
</evidence>
<name>A0A5D3AIE4_GOSMU</name>